<comment type="caution">
    <text evidence="2">The sequence shown here is derived from an EMBL/GenBank/DDBJ whole genome shotgun (WGS) entry which is preliminary data.</text>
</comment>
<protein>
    <recommendedName>
        <fullName evidence="1">VOC domain-containing protein</fullName>
    </recommendedName>
</protein>
<dbReference type="Gene3D" id="3.10.180.10">
    <property type="entry name" value="2,3-Dihydroxybiphenyl 1,2-Dioxygenase, domain 1"/>
    <property type="match status" value="2"/>
</dbReference>
<accession>A0A640S9B0</accession>
<reference evidence="2 3" key="1">
    <citation type="submission" date="2019-12" db="EMBL/GenBank/DDBJ databases">
        <title>Whole genome shotgun sequence of Streptomyces caniferus NBRC 15389.</title>
        <authorList>
            <person name="Ichikawa N."/>
            <person name="Kimura A."/>
            <person name="Kitahashi Y."/>
            <person name="Komaki H."/>
            <person name="Tamura T."/>
        </authorList>
    </citation>
    <scope>NUCLEOTIDE SEQUENCE [LARGE SCALE GENOMIC DNA]</scope>
    <source>
        <strain evidence="2 3">NBRC 15389</strain>
    </source>
</reference>
<dbReference type="InterPro" id="IPR041581">
    <property type="entry name" value="Glyoxalase_6"/>
</dbReference>
<dbReference type="PANTHER" id="PTHR33993:SF10">
    <property type="entry name" value="CONSERVED PROTEIN"/>
    <property type="match status" value="1"/>
</dbReference>
<dbReference type="CDD" id="cd07247">
    <property type="entry name" value="SgaA_N_like"/>
    <property type="match status" value="1"/>
</dbReference>
<evidence type="ECO:0000313" key="3">
    <source>
        <dbReference type="Proteomes" id="UP000435837"/>
    </source>
</evidence>
<feature type="domain" description="VOC" evidence="1">
    <location>
        <begin position="137"/>
        <end position="259"/>
    </location>
</feature>
<dbReference type="AlphaFoldDB" id="A0A640S9B0"/>
<dbReference type="Pfam" id="PF00903">
    <property type="entry name" value="Glyoxalase"/>
    <property type="match status" value="1"/>
</dbReference>
<dbReference type="EMBL" id="BLIN01000005">
    <property type="protein sequence ID" value="GFE08073.1"/>
    <property type="molecule type" value="Genomic_DNA"/>
</dbReference>
<name>A0A640S9B0_9ACTN</name>
<dbReference type="SUPFAM" id="SSF54593">
    <property type="entry name" value="Glyoxalase/Bleomycin resistance protein/Dihydroxybiphenyl dioxygenase"/>
    <property type="match status" value="2"/>
</dbReference>
<dbReference type="PROSITE" id="PS51819">
    <property type="entry name" value="VOC"/>
    <property type="match status" value="2"/>
</dbReference>
<evidence type="ECO:0000313" key="2">
    <source>
        <dbReference type="EMBL" id="GFE08073.1"/>
    </source>
</evidence>
<dbReference type="Pfam" id="PF18029">
    <property type="entry name" value="Glyoxalase_6"/>
    <property type="match status" value="1"/>
</dbReference>
<feature type="domain" description="VOC" evidence="1">
    <location>
        <begin position="13"/>
        <end position="125"/>
    </location>
</feature>
<dbReference type="PANTHER" id="PTHR33993">
    <property type="entry name" value="GLYOXALASE-RELATED"/>
    <property type="match status" value="1"/>
</dbReference>
<sequence length="265" mass="27708">MSAHGPATPVRGAPCWVSLMARDLDSAQEFYSAVLGWRFRPASLGEEFSVAVGGGQAVAGIGALAQSFQVAVAWTSYFAVENADETADRIRERGGTVAVGPLKLGPGRAALAADPDGATFGFWEGQTLAWSVGRGAAPALIELRTRDAFAAAIFYAEVFGWASGEPGGCDVTYEHDQVIVRDGTHTVATLRGGAVESAPDPRVRPRWHVHFPVDEIEKVTAAAVAAGGTVTPVTPTADGEGRQAVIRDPDGGLFTVTSYGEVREP</sequence>
<organism evidence="2 3">
    <name type="scientific">Streptomyces caniferus</name>
    <dbReference type="NCBI Taxonomy" id="285557"/>
    <lineage>
        <taxon>Bacteria</taxon>
        <taxon>Bacillati</taxon>
        <taxon>Actinomycetota</taxon>
        <taxon>Actinomycetes</taxon>
        <taxon>Kitasatosporales</taxon>
        <taxon>Streptomycetaceae</taxon>
        <taxon>Streptomyces</taxon>
    </lineage>
</organism>
<dbReference type="Proteomes" id="UP000435837">
    <property type="component" value="Unassembled WGS sequence"/>
</dbReference>
<evidence type="ECO:0000259" key="1">
    <source>
        <dbReference type="PROSITE" id="PS51819"/>
    </source>
</evidence>
<dbReference type="GeneID" id="96633843"/>
<proteinExistence type="predicted"/>
<dbReference type="OrthoDB" id="9793039at2"/>
<dbReference type="RefSeq" id="WP_159478615.1">
    <property type="nucleotide sequence ID" value="NZ_BAAATH010000020.1"/>
</dbReference>
<dbReference type="InterPro" id="IPR029068">
    <property type="entry name" value="Glyas_Bleomycin-R_OHBP_Dase"/>
</dbReference>
<gene>
    <name evidence="2" type="ORF">Scani_43410</name>
</gene>
<dbReference type="InterPro" id="IPR037523">
    <property type="entry name" value="VOC_core"/>
</dbReference>
<dbReference type="InterPro" id="IPR052164">
    <property type="entry name" value="Anthracycline_SecMetBiosynth"/>
</dbReference>
<dbReference type="InterPro" id="IPR004360">
    <property type="entry name" value="Glyas_Fos-R_dOase_dom"/>
</dbReference>